<sequence length="39" mass="4034">MSLPAAPSSLLAAALPVIVFESALPFQLMLARVAMSSCE</sequence>
<dbReference type="Proteomes" id="UP000006180">
    <property type="component" value="Chromosome"/>
</dbReference>
<accession>I3XCL1</accession>
<evidence type="ECO:0000313" key="1">
    <source>
        <dbReference type="EMBL" id="AFL53617.1"/>
    </source>
</evidence>
<dbReference type="AlphaFoldDB" id="I3XCL1"/>
<name>I3XCL1_SINF2</name>
<dbReference type="EMBL" id="CP003563">
    <property type="protein sequence ID" value="AFL53617.1"/>
    <property type="molecule type" value="Genomic_DNA"/>
</dbReference>
<dbReference type="HOGENOM" id="CLU_3317062_0_0_5"/>
<gene>
    <name evidence="1" type="ORF">USDA257_c50910</name>
</gene>
<protein>
    <submittedName>
        <fullName evidence="1">Uncharacterized protein</fullName>
    </submittedName>
</protein>
<organism evidence="1 2">
    <name type="scientific">Sinorhizobium fredii (strain USDA 257)</name>
    <dbReference type="NCBI Taxonomy" id="1185652"/>
    <lineage>
        <taxon>Bacteria</taxon>
        <taxon>Pseudomonadati</taxon>
        <taxon>Pseudomonadota</taxon>
        <taxon>Alphaproteobacteria</taxon>
        <taxon>Hyphomicrobiales</taxon>
        <taxon>Rhizobiaceae</taxon>
        <taxon>Sinorhizobium/Ensifer group</taxon>
        <taxon>Sinorhizobium</taxon>
    </lineage>
</organism>
<evidence type="ECO:0000313" key="2">
    <source>
        <dbReference type="Proteomes" id="UP000006180"/>
    </source>
</evidence>
<dbReference type="KEGG" id="sfd:USDA257_c50910"/>
<reference evidence="1 2" key="1">
    <citation type="journal article" date="2012" name="J. Bacteriol.">
        <title>Complete genome sequence of the broad-host-range strain Sinorhizobium fredii USDA257.</title>
        <authorList>
            <person name="Schuldes J."/>
            <person name="Rodriguez Orbegoso M."/>
            <person name="Schmeisser C."/>
            <person name="Krishnan H.B."/>
            <person name="Daniel R."/>
            <person name="Streit W.R."/>
        </authorList>
    </citation>
    <scope>NUCLEOTIDE SEQUENCE [LARGE SCALE GENOMIC DNA]</scope>
    <source>
        <strain evidence="1 2">USDA 257</strain>
    </source>
</reference>
<dbReference type="PATRIC" id="fig|1185652.3.peg.5282"/>
<proteinExistence type="predicted"/>